<name>A0AAW1NP23_9CHLO</name>
<evidence type="ECO:0000313" key="3">
    <source>
        <dbReference type="Proteomes" id="UP001465755"/>
    </source>
</evidence>
<dbReference type="Proteomes" id="UP001465755">
    <property type="component" value="Unassembled WGS sequence"/>
</dbReference>
<feature type="compositionally biased region" description="Polar residues" evidence="1">
    <location>
        <begin position="60"/>
        <end position="70"/>
    </location>
</feature>
<gene>
    <name evidence="2" type="ORF">WJX73_004997</name>
</gene>
<accession>A0AAW1NP23</accession>
<feature type="compositionally biased region" description="Pro residues" evidence="1">
    <location>
        <begin position="78"/>
        <end position="91"/>
    </location>
</feature>
<protein>
    <submittedName>
        <fullName evidence="2">Uncharacterized protein</fullName>
    </submittedName>
</protein>
<evidence type="ECO:0000313" key="2">
    <source>
        <dbReference type="EMBL" id="KAK9789578.1"/>
    </source>
</evidence>
<dbReference type="AlphaFoldDB" id="A0AAW1NP23"/>
<proteinExistence type="predicted"/>
<feature type="compositionally biased region" description="Polar residues" evidence="1">
    <location>
        <begin position="137"/>
        <end position="165"/>
    </location>
</feature>
<keyword evidence="3" id="KW-1185">Reference proteome</keyword>
<reference evidence="2 3" key="1">
    <citation type="journal article" date="2024" name="Nat. Commun.">
        <title>Phylogenomics reveals the evolutionary origins of lichenization in chlorophyte algae.</title>
        <authorList>
            <person name="Puginier C."/>
            <person name="Libourel C."/>
            <person name="Otte J."/>
            <person name="Skaloud P."/>
            <person name="Haon M."/>
            <person name="Grisel S."/>
            <person name="Petersen M."/>
            <person name="Berrin J.G."/>
            <person name="Delaux P.M."/>
            <person name="Dal Grande F."/>
            <person name="Keller J."/>
        </authorList>
    </citation>
    <scope>NUCLEOTIDE SEQUENCE [LARGE SCALE GENOMIC DNA]</scope>
    <source>
        <strain evidence="2 3">SAG 2036</strain>
    </source>
</reference>
<feature type="compositionally biased region" description="Pro residues" evidence="1">
    <location>
        <begin position="101"/>
        <end position="122"/>
    </location>
</feature>
<organism evidence="2 3">
    <name type="scientific">Symbiochloris irregularis</name>
    <dbReference type="NCBI Taxonomy" id="706552"/>
    <lineage>
        <taxon>Eukaryota</taxon>
        <taxon>Viridiplantae</taxon>
        <taxon>Chlorophyta</taxon>
        <taxon>core chlorophytes</taxon>
        <taxon>Trebouxiophyceae</taxon>
        <taxon>Trebouxiales</taxon>
        <taxon>Trebouxiaceae</taxon>
        <taxon>Symbiochloris</taxon>
    </lineage>
</organism>
<dbReference type="EMBL" id="JALJOQ010000205">
    <property type="protein sequence ID" value="KAK9789578.1"/>
    <property type="molecule type" value="Genomic_DNA"/>
</dbReference>
<sequence>MPVPDNACSRANPNYRRYLPTGRPYAVSPKPTSRAAPPLAVDHRAQPLNTPKAAHEPNAPSATHRITQKTPSDHRSLPAPPTRPPPPPPLSHFPALTGRPNDPPLRSPPPAVPCPDTPPQPAPLAFLNVATAPAPHPSTNHMRTQDGRNTSQNPALTQSTQNSQR</sequence>
<feature type="region of interest" description="Disordered" evidence="1">
    <location>
        <begin position="1"/>
        <end position="165"/>
    </location>
</feature>
<comment type="caution">
    <text evidence="2">The sequence shown here is derived from an EMBL/GenBank/DDBJ whole genome shotgun (WGS) entry which is preliminary data.</text>
</comment>
<evidence type="ECO:0000256" key="1">
    <source>
        <dbReference type="SAM" id="MobiDB-lite"/>
    </source>
</evidence>